<name>A0A0R1TL27_9LACO</name>
<dbReference type="InterPro" id="IPR014718">
    <property type="entry name" value="GH-type_carb-bd"/>
</dbReference>
<dbReference type="PANTHER" id="PTHR11122">
    <property type="entry name" value="APOSPORY-ASSOCIATED PROTEIN C-RELATED"/>
    <property type="match status" value="1"/>
</dbReference>
<dbReference type="InterPro" id="IPR011013">
    <property type="entry name" value="Gal_mutarotase_sf_dom"/>
</dbReference>
<dbReference type="SUPFAM" id="SSF74650">
    <property type="entry name" value="Galactose mutarotase-like"/>
    <property type="match status" value="1"/>
</dbReference>
<protein>
    <submittedName>
        <fullName evidence="1">Aldose 1-epimerase</fullName>
    </submittedName>
</protein>
<comment type="caution">
    <text evidence="1">The sequence shown here is derived from an EMBL/GenBank/DDBJ whole genome shotgun (WGS) entry which is preliminary data.</text>
</comment>
<proteinExistence type="predicted"/>
<dbReference type="GO" id="GO:0030246">
    <property type="term" value="F:carbohydrate binding"/>
    <property type="evidence" value="ECO:0007669"/>
    <property type="project" value="InterPro"/>
</dbReference>
<dbReference type="GO" id="GO:0005975">
    <property type="term" value="P:carbohydrate metabolic process"/>
    <property type="evidence" value="ECO:0007669"/>
    <property type="project" value="InterPro"/>
</dbReference>
<dbReference type="Proteomes" id="UP000051048">
    <property type="component" value="Unassembled WGS sequence"/>
</dbReference>
<gene>
    <name evidence="1" type="ORF">FC36_GL000510</name>
</gene>
<dbReference type="AlphaFoldDB" id="A0A0R1TL27"/>
<dbReference type="OrthoDB" id="9795355at2"/>
<evidence type="ECO:0000313" key="2">
    <source>
        <dbReference type="Proteomes" id="UP000051048"/>
    </source>
</evidence>
<organism evidence="1 2">
    <name type="scientific">Ligilactobacillus equi DSM 15833 = JCM 10991</name>
    <dbReference type="NCBI Taxonomy" id="1423740"/>
    <lineage>
        <taxon>Bacteria</taxon>
        <taxon>Bacillati</taxon>
        <taxon>Bacillota</taxon>
        <taxon>Bacilli</taxon>
        <taxon>Lactobacillales</taxon>
        <taxon>Lactobacillaceae</taxon>
        <taxon>Ligilactobacillus</taxon>
    </lineage>
</organism>
<dbReference type="CDD" id="cd09024">
    <property type="entry name" value="Aldose_epim_lacX"/>
    <property type="match status" value="1"/>
</dbReference>
<dbReference type="GO" id="GO:0016853">
    <property type="term" value="F:isomerase activity"/>
    <property type="evidence" value="ECO:0007669"/>
    <property type="project" value="InterPro"/>
</dbReference>
<accession>A0A0R1TL27</accession>
<dbReference type="InterPro" id="IPR008183">
    <property type="entry name" value="Aldose_1/G6P_1-epimerase"/>
</dbReference>
<dbReference type="PANTHER" id="PTHR11122:SF13">
    <property type="entry name" value="GLUCOSE-6-PHOSPHATE 1-EPIMERASE"/>
    <property type="match status" value="1"/>
</dbReference>
<dbReference type="EMBL" id="AZFH01000102">
    <property type="protein sequence ID" value="KRL79474.1"/>
    <property type="molecule type" value="Genomic_DNA"/>
</dbReference>
<sequence length="291" mass="32667">MLVTLHNADLTVQISTHGAELTSIKGQNNQIEYLWQADAKYWGRHAPVLFPFVGRLKDDTYTYQGHSYHQGQHGFARDQEFEVTAQSETKALFTLTSSDQSHQIYPFDFRLRLSYELKGATILVGYQVDNPATTDMLFALGAHPAFNIPLTAQDNFETTMFKVDPAQEYAQIKLRGPYSDPENQTTLDLKQALGLNHNLFDQDALILNLQGQEVTLSLEGPSGHGVALKLQETPFVGIWSPYPTQAPFVCLEPWWGLADTITSDQALSHKFAINKLTGNSSWQAGFEMSFY</sequence>
<dbReference type="RefSeq" id="WP_023859392.1">
    <property type="nucleotide sequence ID" value="NZ_AZFH01000102.1"/>
</dbReference>
<dbReference type="Gene3D" id="2.70.98.10">
    <property type="match status" value="1"/>
</dbReference>
<evidence type="ECO:0000313" key="1">
    <source>
        <dbReference type="EMBL" id="KRL79474.1"/>
    </source>
</evidence>
<dbReference type="Pfam" id="PF01263">
    <property type="entry name" value="Aldose_epim"/>
    <property type="match status" value="1"/>
</dbReference>
<reference evidence="1 2" key="1">
    <citation type="journal article" date="2015" name="Genome Announc.">
        <title>Expanding the biotechnology potential of lactobacilli through comparative genomics of 213 strains and associated genera.</title>
        <authorList>
            <person name="Sun Z."/>
            <person name="Harris H.M."/>
            <person name="McCann A."/>
            <person name="Guo C."/>
            <person name="Argimon S."/>
            <person name="Zhang W."/>
            <person name="Yang X."/>
            <person name="Jeffery I.B."/>
            <person name="Cooney J.C."/>
            <person name="Kagawa T.F."/>
            <person name="Liu W."/>
            <person name="Song Y."/>
            <person name="Salvetti E."/>
            <person name="Wrobel A."/>
            <person name="Rasinkangas P."/>
            <person name="Parkhill J."/>
            <person name="Rea M.C."/>
            <person name="O'Sullivan O."/>
            <person name="Ritari J."/>
            <person name="Douillard F.P."/>
            <person name="Paul Ross R."/>
            <person name="Yang R."/>
            <person name="Briner A.E."/>
            <person name="Felis G.E."/>
            <person name="de Vos W.M."/>
            <person name="Barrangou R."/>
            <person name="Klaenhammer T.R."/>
            <person name="Caufield P.W."/>
            <person name="Cui Y."/>
            <person name="Zhang H."/>
            <person name="O'Toole P.W."/>
        </authorList>
    </citation>
    <scope>NUCLEOTIDE SEQUENCE [LARGE SCALE GENOMIC DNA]</scope>
    <source>
        <strain evidence="1 2">DSM 15833</strain>
    </source>
</reference>
<dbReference type="InterPro" id="IPR037481">
    <property type="entry name" value="LacX"/>
</dbReference>
<dbReference type="PATRIC" id="fig|1423740.3.peg.550"/>
<dbReference type="STRING" id="1423740.FC36_GL000510"/>